<reference evidence="16" key="1">
    <citation type="submission" date="2017-08" db="EMBL/GenBank/DDBJ databases">
        <title>USMARCv1.0.</title>
        <authorList>
            <person name="Hannum G.I."/>
            <person name="Koren S."/>
            <person name="Schroeder S.G."/>
            <person name="Chin S.C."/>
            <person name="Nonneman D.J."/>
            <person name="Becker S.A."/>
            <person name="Rosen B.D."/>
            <person name="Bickhart D.M."/>
            <person name="Putnam N.H."/>
            <person name="Green R.E."/>
            <person name="Tuggle C.K."/>
            <person name="Liu H."/>
            <person name="Rohrer G.A."/>
            <person name="Warr A."/>
            <person name="Hall R."/>
            <person name="Kim K."/>
            <person name="Hume D.A."/>
            <person name="Talbot R."/>
            <person name="Chow W."/>
            <person name="Howe K."/>
            <person name="Schwartz A.S."/>
            <person name="Watson M."/>
            <person name="Archibald A.L."/>
            <person name="Phillippy A.M."/>
            <person name="Smith T.P.L."/>
        </authorList>
    </citation>
    <scope>NUCLEOTIDE SEQUENCE [LARGE SCALE GENOMIC DNA]</scope>
</reference>
<evidence type="ECO:0000256" key="6">
    <source>
        <dbReference type="ARBA" id="ARBA00022725"/>
    </source>
</evidence>
<evidence type="ECO:0000256" key="8">
    <source>
        <dbReference type="ARBA" id="ARBA00023040"/>
    </source>
</evidence>
<dbReference type="InterPro" id="IPR000725">
    <property type="entry name" value="Olfact_rcpt"/>
</dbReference>
<keyword evidence="3 13" id="KW-1003">Cell membrane</keyword>
<dbReference type="PROSITE" id="PS50262">
    <property type="entry name" value="G_PROTEIN_RECEP_F1_2"/>
    <property type="match status" value="1"/>
</dbReference>
<dbReference type="Ensembl" id="ENSSSCT00070035562.1">
    <property type="protein sequence ID" value="ENSSSCP00070029720.1"/>
    <property type="gene ID" value="ENSSSCG00070018032.1"/>
</dbReference>
<comment type="function">
    <text evidence="1">Putative odorant or sperm cell receptor.</text>
</comment>
<evidence type="ECO:0000259" key="14">
    <source>
        <dbReference type="PROSITE" id="PS50262"/>
    </source>
</evidence>
<dbReference type="InterPro" id="IPR000276">
    <property type="entry name" value="GPCR_Rhodpsn"/>
</dbReference>
<gene>
    <name evidence="15" type="primary">LOC106507330</name>
</gene>
<keyword evidence="4 13" id="KW-0716">Sensory transduction</keyword>
<dbReference type="Gene3D" id="1.20.1070.10">
    <property type="entry name" value="Rhodopsin 7-helix transmembrane proteins"/>
    <property type="match status" value="1"/>
</dbReference>
<evidence type="ECO:0000313" key="16">
    <source>
        <dbReference type="Proteomes" id="UP000314985"/>
    </source>
</evidence>
<dbReference type="GO" id="GO:0004930">
    <property type="term" value="F:G protein-coupled receptor activity"/>
    <property type="evidence" value="ECO:0007669"/>
    <property type="project" value="UniProtKB-KW"/>
</dbReference>
<evidence type="ECO:0000256" key="5">
    <source>
        <dbReference type="ARBA" id="ARBA00022692"/>
    </source>
</evidence>
<feature type="transmembrane region" description="Helical" evidence="13">
    <location>
        <begin position="40"/>
        <end position="63"/>
    </location>
</feature>
<feature type="transmembrane region" description="Helical" evidence="13">
    <location>
        <begin position="212"/>
        <end position="234"/>
    </location>
</feature>
<dbReference type="AlphaFoldDB" id="A0A4X1UNH1"/>
<evidence type="ECO:0000256" key="9">
    <source>
        <dbReference type="ARBA" id="ARBA00023136"/>
    </source>
</evidence>
<sequence>MQSRNVNLQRENNLKITETNLTIMMEFILLGFSDIPQFHWFLFGGFLVIYLIILLGNGIIILITKVDATLQNPMYFFISNFSFLEICYVSVTLPRMLMDLWTQKGTISFLTCATQMCFFLMLGVSECFLLAVMAYDRYVAICNPLHYPLVMNHKVCVQLVVASWISGFPVQIGQTCQIFSLPFCGSNQINHFFCDIPPLLQLACGDIFVNELVVYIFAVLFVTLPFLLILGFYVKIISTISKLPSKTGRTKAFSTCSSHIIVVFLFYGSATVTYLKPKSHQYEGIDKLLSLFYTTLTPTFNPMIYSLRNKDVRKAMRKFLPRLSAL</sequence>
<comment type="similarity">
    <text evidence="12">Belongs to the G-protein coupled receptor 1 family.</text>
</comment>
<evidence type="ECO:0000256" key="4">
    <source>
        <dbReference type="ARBA" id="ARBA00022606"/>
    </source>
</evidence>
<evidence type="ECO:0000256" key="1">
    <source>
        <dbReference type="ARBA" id="ARBA00003929"/>
    </source>
</evidence>
<evidence type="ECO:0000313" key="15">
    <source>
        <dbReference type="Ensembl" id="ENSSSCP00070029720.1"/>
    </source>
</evidence>
<evidence type="ECO:0000256" key="2">
    <source>
        <dbReference type="ARBA" id="ARBA00004651"/>
    </source>
</evidence>
<protein>
    <recommendedName>
        <fullName evidence="13">Olfactory receptor</fullName>
    </recommendedName>
</protein>
<comment type="subcellular location">
    <subcellularLocation>
        <location evidence="2 13">Cell membrane</location>
        <topology evidence="2 13">Multi-pass membrane protein</topology>
    </subcellularLocation>
</comment>
<dbReference type="GO" id="GO:0004984">
    <property type="term" value="F:olfactory receptor activity"/>
    <property type="evidence" value="ECO:0007669"/>
    <property type="project" value="InterPro"/>
</dbReference>
<keyword evidence="10 12" id="KW-0675">Receptor</keyword>
<evidence type="ECO:0000256" key="13">
    <source>
        <dbReference type="RuleBase" id="RU363047"/>
    </source>
</evidence>
<evidence type="ECO:0000256" key="12">
    <source>
        <dbReference type="RuleBase" id="RU000688"/>
    </source>
</evidence>
<feature type="transmembrane region" description="Helical" evidence="13">
    <location>
        <begin position="255"/>
        <end position="276"/>
    </location>
</feature>
<dbReference type="PRINTS" id="PR00237">
    <property type="entry name" value="GPCRRHODOPSN"/>
</dbReference>
<dbReference type="SUPFAM" id="SSF81321">
    <property type="entry name" value="Family A G protein-coupled receptor-like"/>
    <property type="match status" value="1"/>
</dbReference>
<dbReference type="Proteomes" id="UP000314985">
    <property type="component" value="Unassembled WGS sequence"/>
</dbReference>
<keyword evidence="11 12" id="KW-0807">Transducer</keyword>
<evidence type="ECO:0000256" key="7">
    <source>
        <dbReference type="ARBA" id="ARBA00022989"/>
    </source>
</evidence>
<dbReference type="PROSITE" id="PS00237">
    <property type="entry name" value="G_PROTEIN_RECEP_F1_1"/>
    <property type="match status" value="1"/>
</dbReference>
<evidence type="ECO:0000256" key="10">
    <source>
        <dbReference type="ARBA" id="ARBA00023170"/>
    </source>
</evidence>
<reference evidence="15" key="2">
    <citation type="submission" date="2025-08" db="UniProtKB">
        <authorList>
            <consortium name="Ensembl"/>
        </authorList>
    </citation>
    <scope>IDENTIFICATION</scope>
</reference>
<proteinExistence type="inferred from homology"/>
<dbReference type="InterPro" id="IPR017452">
    <property type="entry name" value="GPCR_Rhodpsn_7TM"/>
</dbReference>
<keyword evidence="6 13" id="KW-0552">Olfaction</keyword>
<organism evidence="15 16">
    <name type="scientific">Sus scrofa</name>
    <name type="common">Pig</name>
    <dbReference type="NCBI Taxonomy" id="9823"/>
    <lineage>
        <taxon>Eukaryota</taxon>
        <taxon>Metazoa</taxon>
        <taxon>Chordata</taxon>
        <taxon>Craniata</taxon>
        <taxon>Vertebrata</taxon>
        <taxon>Euteleostomi</taxon>
        <taxon>Mammalia</taxon>
        <taxon>Eutheria</taxon>
        <taxon>Laurasiatheria</taxon>
        <taxon>Artiodactyla</taxon>
        <taxon>Suina</taxon>
        <taxon>Suidae</taxon>
        <taxon>Sus</taxon>
    </lineage>
</organism>
<feature type="domain" description="G-protein coupled receptors family 1 profile" evidence="14">
    <location>
        <begin position="56"/>
        <end position="305"/>
    </location>
</feature>
<dbReference type="GO" id="GO:0005886">
    <property type="term" value="C:plasma membrane"/>
    <property type="evidence" value="ECO:0007669"/>
    <property type="project" value="UniProtKB-SubCell"/>
</dbReference>
<dbReference type="FunFam" id="1.20.1070.10:FF:000001">
    <property type="entry name" value="Olfactory receptor"/>
    <property type="match status" value="1"/>
</dbReference>
<evidence type="ECO:0000256" key="3">
    <source>
        <dbReference type="ARBA" id="ARBA00022475"/>
    </source>
</evidence>
<dbReference type="Pfam" id="PF13853">
    <property type="entry name" value="7tm_4"/>
    <property type="match status" value="1"/>
</dbReference>
<accession>A0A4X1UNH1</accession>
<keyword evidence="8 12" id="KW-0297">G-protein coupled receptor</keyword>
<name>A0A4X1UNH1_PIG</name>
<feature type="transmembrane region" description="Helical" evidence="13">
    <location>
        <begin position="75"/>
        <end position="97"/>
    </location>
</feature>
<dbReference type="PANTHER" id="PTHR26453">
    <property type="entry name" value="OLFACTORY RECEPTOR"/>
    <property type="match status" value="1"/>
</dbReference>
<dbReference type="PRINTS" id="PR00245">
    <property type="entry name" value="OLFACTORYR"/>
</dbReference>
<dbReference type="CDD" id="cd15225">
    <property type="entry name" value="7tmA_OR10A-like"/>
    <property type="match status" value="1"/>
</dbReference>
<keyword evidence="7 13" id="KW-1133">Transmembrane helix</keyword>
<feature type="transmembrane region" description="Helical" evidence="13">
    <location>
        <begin position="109"/>
        <end position="135"/>
    </location>
</feature>
<feature type="transmembrane region" description="Helical" evidence="13">
    <location>
        <begin position="288"/>
        <end position="307"/>
    </location>
</feature>
<keyword evidence="9 13" id="KW-0472">Membrane</keyword>
<keyword evidence="5 12" id="KW-0812">Transmembrane</keyword>
<evidence type="ECO:0000256" key="11">
    <source>
        <dbReference type="ARBA" id="ARBA00023224"/>
    </source>
</evidence>